<keyword evidence="3" id="KW-0813">Transport</keyword>
<evidence type="ECO:0000256" key="4">
    <source>
        <dbReference type="ARBA" id="ARBA00022729"/>
    </source>
</evidence>
<feature type="domain" description="Ionotropic glutamate receptor C-terminal" evidence="9">
    <location>
        <begin position="22"/>
        <end position="247"/>
    </location>
</feature>
<feature type="chain" id="PRO_5047047885" evidence="7">
    <location>
        <begin position="20"/>
        <end position="247"/>
    </location>
</feature>
<evidence type="ECO:0000256" key="1">
    <source>
        <dbReference type="ARBA" id="ARBA00004418"/>
    </source>
</evidence>
<dbReference type="InterPro" id="IPR018313">
    <property type="entry name" value="SBP_3_CS"/>
</dbReference>
<evidence type="ECO:0000256" key="7">
    <source>
        <dbReference type="SAM" id="SignalP"/>
    </source>
</evidence>
<comment type="similarity">
    <text evidence="2 6">Belongs to the bacterial solute-binding protein 3 family.</text>
</comment>
<dbReference type="PANTHER" id="PTHR35936:SF20">
    <property type="entry name" value="ABC TRANSPORTER ARGININE-BINDING PROTEIN 2-RELATED"/>
    <property type="match status" value="1"/>
</dbReference>
<sequence length="247" mass="27644">MKKILLFAAAMAASTQLFAIEKITFATEPTYPPFEFIDEQGEYQGFDMDLARAICATAKVECEIKSNDFDSLIPSLRFRKFDAAIAAMDVTEERAKVVDFSDVYVENSAIFVSRSGEFKTVADLAGKRIAVQNGTTHFHYLDDRMKDANIEIVPYKGYQQAYLDLSNQRVDAVFADTLVAREWLEKRGEENFAVVGDAVTDSKYFGTGFAIAVRKGNSELISLLNKALAELKANGEYQKIYNKHLGH</sequence>
<organism evidence="10 11">
    <name type="scientific">Sinobacterium norvegicum</name>
    <dbReference type="NCBI Taxonomy" id="1641715"/>
    <lineage>
        <taxon>Bacteria</taxon>
        <taxon>Pseudomonadati</taxon>
        <taxon>Pseudomonadota</taxon>
        <taxon>Gammaproteobacteria</taxon>
        <taxon>Cellvibrionales</taxon>
        <taxon>Spongiibacteraceae</taxon>
        <taxon>Sinobacterium</taxon>
    </lineage>
</organism>
<dbReference type="SMART" id="SM00079">
    <property type="entry name" value="PBPe"/>
    <property type="match status" value="1"/>
</dbReference>
<dbReference type="InterPro" id="IPR001638">
    <property type="entry name" value="Solute-binding_3/MltF_N"/>
</dbReference>
<dbReference type="EMBL" id="CAKLPX010000001">
    <property type="protein sequence ID" value="CAH0991610.1"/>
    <property type="molecule type" value="Genomic_DNA"/>
</dbReference>
<keyword evidence="4 7" id="KW-0732">Signal</keyword>
<dbReference type="SUPFAM" id="SSF53850">
    <property type="entry name" value="Periplasmic binding protein-like II"/>
    <property type="match status" value="1"/>
</dbReference>
<dbReference type="PANTHER" id="PTHR35936">
    <property type="entry name" value="MEMBRANE-BOUND LYTIC MUREIN TRANSGLYCOSYLASE F"/>
    <property type="match status" value="1"/>
</dbReference>
<dbReference type="RefSeq" id="WP_237444255.1">
    <property type="nucleotide sequence ID" value="NZ_CAKLPX010000001.1"/>
</dbReference>
<evidence type="ECO:0000256" key="6">
    <source>
        <dbReference type="RuleBase" id="RU003744"/>
    </source>
</evidence>
<evidence type="ECO:0000256" key="5">
    <source>
        <dbReference type="ARBA" id="ARBA00022764"/>
    </source>
</evidence>
<dbReference type="Proteomes" id="UP000838100">
    <property type="component" value="Unassembled WGS sequence"/>
</dbReference>
<keyword evidence="11" id="KW-1185">Reference proteome</keyword>
<accession>A0ABM9AEI7</accession>
<evidence type="ECO:0000313" key="10">
    <source>
        <dbReference type="EMBL" id="CAH0991610.1"/>
    </source>
</evidence>
<gene>
    <name evidence="10" type="primary">artI</name>
    <name evidence="10" type="ORF">SIN8267_01719</name>
</gene>
<dbReference type="Pfam" id="PF00497">
    <property type="entry name" value="SBP_bac_3"/>
    <property type="match status" value="1"/>
</dbReference>
<reference evidence="10" key="1">
    <citation type="submission" date="2021-12" db="EMBL/GenBank/DDBJ databases">
        <authorList>
            <person name="Rodrigo-Torres L."/>
            <person name="Arahal R. D."/>
            <person name="Lucena T."/>
        </authorList>
    </citation>
    <scope>NUCLEOTIDE SEQUENCE</scope>
    <source>
        <strain evidence="10">CECT 8267</strain>
    </source>
</reference>
<keyword evidence="5" id="KW-0574">Periplasm</keyword>
<dbReference type="Gene3D" id="3.40.190.10">
    <property type="entry name" value="Periplasmic binding protein-like II"/>
    <property type="match status" value="2"/>
</dbReference>
<proteinExistence type="inferred from homology"/>
<dbReference type="PROSITE" id="PS01039">
    <property type="entry name" value="SBP_BACTERIAL_3"/>
    <property type="match status" value="1"/>
</dbReference>
<evidence type="ECO:0000259" key="8">
    <source>
        <dbReference type="SMART" id="SM00062"/>
    </source>
</evidence>
<evidence type="ECO:0000313" key="11">
    <source>
        <dbReference type="Proteomes" id="UP000838100"/>
    </source>
</evidence>
<protein>
    <submittedName>
        <fullName evidence="10">ABC transporter arginine-binding protein 2</fullName>
    </submittedName>
</protein>
<dbReference type="InterPro" id="IPR001320">
    <property type="entry name" value="Iontro_rcpt_C"/>
</dbReference>
<dbReference type="InterPro" id="IPR005768">
    <property type="entry name" value="Lys_Arg_Orn-bd"/>
</dbReference>
<evidence type="ECO:0000256" key="2">
    <source>
        <dbReference type="ARBA" id="ARBA00010333"/>
    </source>
</evidence>
<dbReference type="NCBIfam" id="TIGR01096">
    <property type="entry name" value="3A0103s03R"/>
    <property type="match status" value="1"/>
</dbReference>
<evidence type="ECO:0000256" key="3">
    <source>
        <dbReference type="ARBA" id="ARBA00022448"/>
    </source>
</evidence>
<dbReference type="SMART" id="SM00062">
    <property type="entry name" value="PBPb"/>
    <property type="match status" value="1"/>
</dbReference>
<feature type="signal peptide" evidence="7">
    <location>
        <begin position="1"/>
        <end position="19"/>
    </location>
</feature>
<feature type="domain" description="Solute-binding protein family 3/N-terminal" evidence="8">
    <location>
        <begin position="22"/>
        <end position="247"/>
    </location>
</feature>
<comment type="subcellular location">
    <subcellularLocation>
        <location evidence="1">Periplasm</location>
    </subcellularLocation>
</comment>
<name>A0ABM9AEI7_9GAMM</name>
<evidence type="ECO:0000259" key="9">
    <source>
        <dbReference type="SMART" id="SM00079"/>
    </source>
</evidence>
<comment type="caution">
    <text evidence="10">The sequence shown here is derived from an EMBL/GenBank/DDBJ whole genome shotgun (WGS) entry which is preliminary data.</text>
</comment>